<dbReference type="GO" id="GO:0044877">
    <property type="term" value="F:protein-containing complex binding"/>
    <property type="evidence" value="ECO:0007669"/>
    <property type="project" value="TreeGrafter"/>
</dbReference>
<evidence type="ECO:0000313" key="11">
    <source>
        <dbReference type="EMBL" id="KAB2932172.1"/>
    </source>
</evidence>
<feature type="transmembrane region" description="Helical" evidence="9">
    <location>
        <begin position="180"/>
        <end position="200"/>
    </location>
</feature>
<dbReference type="PRINTS" id="PR01463">
    <property type="entry name" value="EAGCHANLFMLY"/>
</dbReference>
<evidence type="ECO:0000313" key="12">
    <source>
        <dbReference type="Proteomes" id="UP000460298"/>
    </source>
</evidence>
<dbReference type="FunFam" id="2.60.120.10:FF:000057">
    <property type="entry name" value="Cyclic nucleotide-binding domain protein"/>
    <property type="match status" value="1"/>
</dbReference>
<comment type="subcellular location">
    <subcellularLocation>
        <location evidence="1">Membrane</location>
        <topology evidence="1">Multi-pass membrane protein</topology>
    </subcellularLocation>
</comment>
<protein>
    <submittedName>
        <fullName evidence="11">Cyclic nucleotide-binding domain-containing protein</fullName>
    </submittedName>
</protein>
<evidence type="ECO:0000256" key="2">
    <source>
        <dbReference type="ARBA" id="ARBA00022448"/>
    </source>
</evidence>
<gene>
    <name evidence="11" type="ORF">F9K24_11250</name>
</gene>
<reference evidence="11 12" key="1">
    <citation type="submission" date="2019-10" db="EMBL/GenBank/DDBJ databases">
        <title>Extracellular Electron Transfer in a Candidatus Methanoperedens spp. Enrichment Culture.</title>
        <authorList>
            <person name="Berger S."/>
            <person name="Rangel Shaw D."/>
            <person name="Berben T."/>
            <person name="In 'T Zandt M."/>
            <person name="Frank J."/>
            <person name="Reimann J."/>
            <person name="Jetten M.S.M."/>
            <person name="Welte C.U."/>
        </authorList>
    </citation>
    <scope>NUCLEOTIDE SEQUENCE [LARGE SCALE GENOMIC DNA]</scope>
    <source>
        <strain evidence="11">SB12</strain>
    </source>
</reference>
<dbReference type="FunFam" id="1.10.287.630:FF:000001">
    <property type="entry name" value="Cyclic nucleotide-gated channel alpha 3"/>
    <property type="match status" value="1"/>
</dbReference>
<dbReference type="AlphaFoldDB" id="A0A833H101"/>
<sequence length="449" mass="51414">MIYPDNRWKHAWDGFILFAVTFAAIEVPLRLVFGYTAKGWIFVADSLLAAIFLVDVVLQFYTVQSEQGRLVVDRSEVRQRYMKSWFVPDFLAALPFDLIFLLAGPIGLPALLAQRISRLVRMVRVLRLFHLAGILRTIQRQSTLHPGLLRMSILAYWILMAAHWVSCGWLAIVGSTGDPLLDYLNALYWCLTTIATVGYGDITPDRTNAVQLIYTMAVMVLGVGVYGYLIGNIATMIANLDVARAHHQEKMEQVTAFMRYRNIPPRLQSRIRNYYNYLWESRRGYDELSVITDLPDSLKADVVIHLNMEILEKVPIFRGSSNEFIRELVVELRPVVYTPGDYVFRRGELGERMYFVSKGRVEILTADDIEIKATLGEGDFFGEMALLFHQPRTASARAAEYCDLYYLDRSTFDRVLRRYPEFKKKVVAFAEQRSSRPHDAVAEGHASDV</sequence>
<keyword evidence="4 9" id="KW-1133">Transmembrane helix</keyword>
<feature type="transmembrane region" description="Helical" evidence="9">
    <location>
        <begin position="90"/>
        <end position="112"/>
    </location>
</feature>
<dbReference type="SUPFAM" id="SSF51206">
    <property type="entry name" value="cAMP-binding domain-like"/>
    <property type="match status" value="1"/>
</dbReference>
<evidence type="ECO:0000259" key="10">
    <source>
        <dbReference type="PROSITE" id="PS50042"/>
    </source>
</evidence>
<dbReference type="SMART" id="SM00100">
    <property type="entry name" value="cNMP"/>
    <property type="match status" value="1"/>
</dbReference>
<dbReference type="InterPro" id="IPR018490">
    <property type="entry name" value="cNMP-bd_dom_sf"/>
</dbReference>
<dbReference type="InterPro" id="IPR003938">
    <property type="entry name" value="K_chnl_volt-dep_EAG/ELK/ERG"/>
</dbReference>
<dbReference type="InterPro" id="IPR018488">
    <property type="entry name" value="cNMP-bd_CS"/>
</dbReference>
<dbReference type="EMBL" id="WBUI01000010">
    <property type="protein sequence ID" value="KAB2932172.1"/>
    <property type="molecule type" value="Genomic_DNA"/>
</dbReference>
<proteinExistence type="predicted"/>
<dbReference type="InterPro" id="IPR014710">
    <property type="entry name" value="RmlC-like_jellyroll"/>
</dbReference>
<dbReference type="PROSITE" id="PS00889">
    <property type="entry name" value="CNMP_BINDING_2"/>
    <property type="match status" value="1"/>
</dbReference>
<feature type="transmembrane region" description="Helical" evidence="9">
    <location>
        <begin position="40"/>
        <end position="61"/>
    </location>
</feature>
<dbReference type="PANTHER" id="PTHR45638">
    <property type="entry name" value="CYCLIC NUCLEOTIDE-GATED CATION CHANNEL SUBUNIT A"/>
    <property type="match status" value="1"/>
</dbReference>
<keyword evidence="6 9" id="KW-0472">Membrane</keyword>
<dbReference type="GO" id="GO:0005249">
    <property type="term" value="F:voltage-gated potassium channel activity"/>
    <property type="evidence" value="ECO:0007669"/>
    <property type="project" value="InterPro"/>
</dbReference>
<evidence type="ECO:0000256" key="6">
    <source>
        <dbReference type="ARBA" id="ARBA00023136"/>
    </source>
</evidence>
<organism evidence="11 12">
    <name type="scientific">Leptonema illini</name>
    <dbReference type="NCBI Taxonomy" id="183"/>
    <lineage>
        <taxon>Bacteria</taxon>
        <taxon>Pseudomonadati</taxon>
        <taxon>Spirochaetota</taxon>
        <taxon>Spirochaetia</taxon>
        <taxon>Leptospirales</taxon>
        <taxon>Leptospiraceae</taxon>
        <taxon>Leptonema</taxon>
    </lineage>
</organism>
<dbReference type="Pfam" id="PF00027">
    <property type="entry name" value="cNMP_binding"/>
    <property type="match status" value="1"/>
</dbReference>
<dbReference type="InterPro" id="IPR000595">
    <property type="entry name" value="cNMP-bd_dom"/>
</dbReference>
<comment type="caution">
    <text evidence="11">The sequence shown here is derived from an EMBL/GenBank/DDBJ whole genome shotgun (WGS) entry which is preliminary data.</text>
</comment>
<keyword evidence="3 9" id="KW-0812">Transmembrane</keyword>
<feature type="transmembrane region" description="Helical" evidence="9">
    <location>
        <begin position="12"/>
        <end position="33"/>
    </location>
</feature>
<feature type="domain" description="Cyclic nucleotide-binding" evidence="10">
    <location>
        <begin position="316"/>
        <end position="433"/>
    </location>
</feature>
<keyword evidence="2" id="KW-0813">Transport</keyword>
<dbReference type="SUPFAM" id="SSF81324">
    <property type="entry name" value="Voltage-gated potassium channels"/>
    <property type="match status" value="1"/>
</dbReference>
<evidence type="ECO:0000256" key="4">
    <source>
        <dbReference type="ARBA" id="ARBA00022989"/>
    </source>
</evidence>
<feature type="transmembrane region" description="Helical" evidence="9">
    <location>
        <begin position="154"/>
        <end position="174"/>
    </location>
</feature>
<dbReference type="InterPro" id="IPR005821">
    <property type="entry name" value="Ion_trans_dom"/>
</dbReference>
<dbReference type="Proteomes" id="UP000460298">
    <property type="component" value="Unassembled WGS sequence"/>
</dbReference>
<dbReference type="GO" id="GO:0016020">
    <property type="term" value="C:membrane"/>
    <property type="evidence" value="ECO:0007669"/>
    <property type="project" value="UniProtKB-SubCell"/>
</dbReference>
<evidence type="ECO:0000256" key="7">
    <source>
        <dbReference type="ARBA" id="ARBA00023286"/>
    </source>
</evidence>
<dbReference type="CDD" id="cd00038">
    <property type="entry name" value="CAP_ED"/>
    <property type="match status" value="1"/>
</dbReference>
<dbReference type="InterPro" id="IPR050866">
    <property type="entry name" value="CNG_cation_channel"/>
</dbReference>
<dbReference type="Gene3D" id="2.60.120.10">
    <property type="entry name" value="Jelly Rolls"/>
    <property type="match status" value="1"/>
</dbReference>
<evidence type="ECO:0000256" key="3">
    <source>
        <dbReference type="ARBA" id="ARBA00022692"/>
    </source>
</evidence>
<evidence type="ECO:0000256" key="8">
    <source>
        <dbReference type="ARBA" id="ARBA00023303"/>
    </source>
</evidence>
<keyword evidence="8" id="KW-0407">Ion channel</keyword>
<dbReference type="GO" id="GO:0005221">
    <property type="term" value="F:intracellularly cyclic nucleotide-activated monoatomic cation channel activity"/>
    <property type="evidence" value="ECO:0007669"/>
    <property type="project" value="InterPro"/>
</dbReference>
<dbReference type="PANTHER" id="PTHR45638:SF11">
    <property type="entry name" value="CYCLIC NUCLEOTIDE-GATED CATION CHANNEL SUBUNIT A"/>
    <property type="match status" value="1"/>
</dbReference>
<dbReference type="PROSITE" id="PS50042">
    <property type="entry name" value="CNMP_BINDING_3"/>
    <property type="match status" value="1"/>
</dbReference>
<accession>A0A833H101</accession>
<keyword evidence="7" id="KW-1071">Ligand-gated ion channel</keyword>
<dbReference type="Pfam" id="PF00520">
    <property type="entry name" value="Ion_trans"/>
    <property type="match status" value="1"/>
</dbReference>
<name>A0A833H101_9LEPT</name>
<feature type="transmembrane region" description="Helical" evidence="9">
    <location>
        <begin position="212"/>
        <end position="231"/>
    </location>
</feature>
<evidence type="ECO:0000256" key="9">
    <source>
        <dbReference type="SAM" id="Phobius"/>
    </source>
</evidence>
<evidence type="ECO:0000256" key="1">
    <source>
        <dbReference type="ARBA" id="ARBA00004141"/>
    </source>
</evidence>
<keyword evidence="5" id="KW-0406">Ion transport</keyword>
<dbReference type="Gene3D" id="1.10.287.630">
    <property type="entry name" value="Helix hairpin bin"/>
    <property type="match status" value="1"/>
</dbReference>
<evidence type="ECO:0000256" key="5">
    <source>
        <dbReference type="ARBA" id="ARBA00023065"/>
    </source>
</evidence>
<dbReference type="Gene3D" id="1.10.287.70">
    <property type="match status" value="1"/>
</dbReference>